<sequence>MQAEEAGDHARAAAEYARAYQLTPAGESGPRLLFLRQSVAARLRARDGGGKPHEHLCQARALLRDHLAGAGEGTLADERASLARVEQDLGGIDCDVPAAHPPVPADSSTAPPGTTTAAPPAPSDSSDPAPQSPAPAIQRPVPTDMPQPTRTPDGRSPRLVRGFRIAGLTSLAIGVAAIVPMSVGIGLARARTREGRSLCWSMEEACDFSNPKVAAILDEGREYERMVRITAPLVGVGFMAAIILLSLALPGRARPPVTAAPRLGGGTLGFGLQGRF</sequence>
<feature type="region of interest" description="Disordered" evidence="1">
    <location>
        <begin position="93"/>
        <end position="158"/>
    </location>
</feature>
<dbReference type="RefSeq" id="WP_272009603.1">
    <property type="nucleotide sequence ID" value="NZ_JAQNDN010000027.1"/>
</dbReference>
<protein>
    <submittedName>
        <fullName evidence="3">Uncharacterized protein</fullName>
    </submittedName>
</protein>
<keyword evidence="2" id="KW-0812">Transmembrane</keyword>
<name>A0ABT5BLC3_9BACT</name>
<keyword evidence="4" id="KW-1185">Reference proteome</keyword>
<feature type="transmembrane region" description="Helical" evidence="2">
    <location>
        <begin position="165"/>
        <end position="188"/>
    </location>
</feature>
<evidence type="ECO:0000256" key="1">
    <source>
        <dbReference type="SAM" id="MobiDB-lite"/>
    </source>
</evidence>
<gene>
    <name evidence="3" type="ORF">POL58_44825</name>
</gene>
<feature type="compositionally biased region" description="Low complexity" evidence="1">
    <location>
        <begin position="105"/>
        <end position="129"/>
    </location>
</feature>
<evidence type="ECO:0000313" key="4">
    <source>
        <dbReference type="Proteomes" id="UP001217838"/>
    </source>
</evidence>
<organism evidence="3 4">
    <name type="scientific">Nannocystis radixulma</name>
    <dbReference type="NCBI Taxonomy" id="2995305"/>
    <lineage>
        <taxon>Bacteria</taxon>
        <taxon>Pseudomonadati</taxon>
        <taxon>Myxococcota</taxon>
        <taxon>Polyangia</taxon>
        <taxon>Nannocystales</taxon>
        <taxon>Nannocystaceae</taxon>
        <taxon>Nannocystis</taxon>
    </lineage>
</organism>
<accession>A0ABT5BLC3</accession>
<dbReference type="Proteomes" id="UP001217838">
    <property type="component" value="Unassembled WGS sequence"/>
</dbReference>
<comment type="caution">
    <text evidence="3">The sequence shown here is derived from an EMBL/GenBank/DDBJ whole genome shotgun (WGS) entry which is preliminary data.</text>
</comment>
<reference evidence="3 4" key="1">
    <citation type="submission" date="2022-11" db="EMBL/GenBank/DDBJ databases">
        <title>Minimal conservation of predation-associated metabolite biosynthetic gene clusters underscores biosynthetic potential of Myxococcota including descriptions for ten novel species: Archangium lansinium sp. nov., Myxococcus landrumus sp. nov., Nannocystis bai.</title>
        <authorList>
            <person name="Ahearne A."/>
            <person name="Stevens C."/>
            <person name="Dowd S."/>
        </authorList>
    </citation>
    <scope>NUCLEOTIDE SEQUENCE [LARGE SCALE GENOMIC DNA]</scope>
    <source>
        <strain evidence="3 4">NCELM</strain>
    </source>
</reference>
<feature type="transmembrane region" description="Helical" evidence="2">
    <location>
        <begin position="229"/>
        <end position="249"/>
    </location>
</feature>
<keyword evidence="2" id="KW-0472">Membrane</keyword>
<dbReference type="EMBL" id="JAQNDN010000027">
    <property type="protein sequence ID" value="MDC0674955.1"/>
    <property type="molecule type" value="Genomic_DNA"/>
</dbReference>
<keyword evidence="2" id="KW-1133">Transmembrane helix</keyword>
<evidence type="ECO:0000256" key="2">
    <source>
        <dbReference type="SAM" id="Phobius"/>
    </source>
</evidence>
<proteinExistence type="predicted"/>
<evidence type="ECO:0000313" key="3">
    <source>
        <dbReference type="EMBL" id="MDC0674955.1"/>
    </source>
</evidence>